<evidence type="ECO:0000256" key="8">
    <source>
        <dbReference type="PROSITE-ProRule" id="PRU01360"/>
    </source>
</evidence>
<dbReference type="SUPFAM" id="SSF49464">
    <property type="entry name" value="Carboxypeptidase regulatory domain-like"/>
    <property type="match status" value="1"/>
</dbReference>
<dbReference type="InterPro" id="IPR039426">
    <property type="entry name" value="TonB-dep_rcpt-like"/>
</dbReference>
<comment type="similarity">
    <text evidence="8 9">Belongs to the TonB-dependent receptor family.</text>
</comment>
<keyword evidence="6 8" id="KW-0472">Membrane</keyword>
<evidence type="ECO:0000256" key="10">
    <source>
        <dbReference type="SAM" id="SignalP"/>
    </source>
</evidence>
<evidence type="ECO:0000256" key="1">
    <source>
        <dbReference type="ARBA" id="ARBA00004571"/>
    </source>
</evidence>
<dbReference type="InterPro" id="IPR023997">
    <property type="entry name" value="TonB-dep_OMP_SusC/RagA_CS"/>
</dbReference>
<dbReference type="NCBIfam" id="TIGR04056">
    <property type="entry name" value="OMP_RagA_SusC"/>
    <property type="match status" value="1"/>
</dbReference>
<dbReference type="Pfam" id="PF07715">
    <property type="entry name" value="Plug"/>
    <property type="match status" value="1"/>
</dbReference>
<dbReference type="InterPro" id="IPR023996">
    <property type="entry name" value="TonB-dep_OMP_SusC/RagA"/>
</dbReference>
<evidence type="ECO:0000313" key="14">
    <source>
        <dbReference type="Proteomes" id="UP001144341"/>
    </source>
</evidence>
<dbReference type="SUPFAM" id="SSF56935">
    <property type="entry name" value="Porins"/>
    <property type="match status" value="1"/>
</dbReference>
<comment type="subcellular location">
    <subcellularLocation>
        <location evidence="1 8">Cell outer membrane</location>
        <topology evidence="1 8">Multi-pass membrane protein</topology>
    </subcellularLocation>
</comment>
<evidence type="ECO:0000313" key="13">
    <source>
        <dbReference type="EMBL" id="MCZ4224222.1"/>
    </source>
</evidence>
<evidence type="ECO:0000256" key="7">
    <source>
        <dbReference type="ARBA" id="ARBA00023237"/>
    </source>
</evidence>
<gene>
    <name evidence="13" type="ORF">O0931_12980</name>
</gene>
<dbReference type="Pfam" id="PF00593">
    <property type="entry name" value="TonB_dep_Rec_b-barrel"/>
    <property type="match status" value="1"/>
</dbReference>
<evidence type="ECO:0000256" key="3">
    <source>
        <dbReference type="ARBA" id="ARBA00022452"/>
    </source>
</evidence>
<organism evidence="13 14">
    <name type="scientific">Pedobacter rhodius</name>
    <dbReference type="NCBI Taxonomy" id="3004098"/>
    <lineage>
        <taxon>Bacteria</taxon>
        <taxon>Pseudomonadati</taxon>
        <taxon>Bacteroidota</taxon>
        <taxon>Sphingobacteriia</taxon>
        <taxon>Sphingobacteriales</taxon>
        <taxon>Sphingobacteriaceae</taxon>
        <taxon>Pedobacter</taxon>
    </lineage>
</organism>
<dbReference type="InterPro" id="IPR008969">
    <property type="entry name" value="CarboxyPept-like_regulatory"/>
</dbReference>
<keyword evidence="10" id="KW-0732">Signal</keyword>
<keyword evidence="7 8" id="KW-0998">Cell outer membrane</keyword>
<dbReference type="InterPro" id="IPR012910">
    <property type="entry name" value="Plug_dom"/>
</dbReference>
<dbReference type="NCBIfam" id="TIGR04057">
    <property type="entry name" value="SusC_RagA_signa"/>
    <property type="match status" value="1"/>
</dbReference>
<keyword evidence="5 9" id="KW-0798">TonB box</keyword>
<dbReference type="RefSeq" id="WP_269416003.1">
    <property type="nucleotide sequence ID" value="NZ_JAPWGL010000003.1"/>
</dbReference>
<keyword evidence="2 8" id="KW-0813">Transport</keyword>
<dbReference type="Proteomes" id="UP001144341">
    <property type="component" value="Unassembled WGS sequence"/>
</dbReference>
<keyword evidence="3 8" id="KW-1134">Transmembrane beta strand</keyword>
<sequence length="1030" mass="112107">MKRKLLLVFIGTFLLLAHAFAQQITVTGRVTSSDGPIPGVSIKVKGTTMVSQTGGDGTYSIKASKTDVLTFSYIGYATVEKTVGNNTVFNVILQQNSNSLNEVVVTALGQTTSKRSLGTAQQSVKGSEIAGTQRENFINALQGRVAGVEVTSSSGVPGASSSITIRGISSISGSNQPLFVVDGLPIDNKTLNTSAFYSDNSSTTGLFNRGVDFTNRAADINPEDIENLVVLKGPEAAALYGIDAANGAIVITTKRGKAGEGIINYSNSFRIEKTSYQPELQKEFGLGTGGASAGTAFTYFGPRYPANTQFYDNIDGFFQTAFTQKHNLSLEGGRNESNYRISTSYTDQNGVVPGSDYSRFTLTGSGGGKLNNWLAADFSMNYSYALNNQAFKGDGGALIGLLLWPQEDDAKNYLTASGTRRRFTTATDLTSEIENPYFNVNKNKNTTKNNRILSNATFTITPVKWLNIKTIFGIDAYNNNAMLVSHPESRRGLLKGGILDIANDNTRNLNSQTLVNLTKQNITKDITFDLTAGNAVKALKSTIESLYGENFLDPNFVSINNTTATLRNAKSTTIEQRVVSLFGRATFGYKDYLYITATGRNDWTSTIPPGANSFFYPSVSGSFVFTDVPAFKPTLGKVFTSGKLRAAYANVGKDARPYAYVPALESKTTVGGGYGYGFTGPNPNLVPEFASSYEFGTELAFFNDRLGLDVTYYSKETRDQIVNDIRGSYATGYVLFNLNGAKTQNKGWEVTLRGTPLKNKNFNWDVIANFDATRGKVLELPRSLPESYVSDTWLYGNVRNGVTPGQSTRSLTGYFYLRNNSGDILINPATGLPVRSTIFIEGGYDRQPDFQLGITNSFTYKDFSLSFLLDIRKGGDVFNGTQSFLTQRGLSTKTLDRLQPRVVTGVLQDGKENSANPTVNNISITPYYQNSFYTLMSEELFIEKDINWIRLKDVTLQYRLSPKLLKRQKFVKNASVFVTGTDLFLITNYSGLDPVVNGNTAAVGGSGAQGVDYGNFPMPIGLNFGIKVGL</sequence>
<dbReference type="Pfam" id="PF13715">
    <property type="entry name" value="CarbopepD_reg_2"/>
    <property type="match status" value="1"/>
</dbReference>
<reference evidence="13" key="1">
    <citation type="submission" date="2022-12" db="EMBL/GenBank/DDBJ databases">
        <title>Genome sequence of SJ11.</title>
        <authorList>
            <person name="Woo H."/>
        </authorList>
    </citation>
    <scope>NUCLEOTIDE SEQUENCE</scope>
    <source>
        <strain evidence="13">SJ11</strain>
    </source>
</reference>
<keyword evidence="14" id="KW-1185">Reference proteome</keyword>
<dbReference type="Gene3D" id="2.40.170.20">
    <property type="entry name" value="TonB-dependent receptor, beta-barrel domain"/>
    <property type="match status" value="1"/>
</dbReference>
<evidence type="ECO:0000259" key="12">
    <source>
        <dbReference type="Pfam" id="PF07715"/>
    </source>
</evidence>
<dbReference type="InterPro" id="IPR037066">
    <property type="entry name" value="Plug_dom_sf"/>
</dbReference>
<name>A0ABT4L191_9SPHI</name>
<evidence type="ECO:0000259" key="11">
    <source>
        <dbReference type="Pfam" id="PF00593"/>
    </source>
</evidence>
<dbReference type="EMBL" id="JAPWGL010000003">
    <property type="protein sequence ID" value="MCZ4224222.1"/>
    <property type="molecule type" value="Genomic_DNA"/>
</dbReference>
<evidence type="ECO:0000256" key="6">
    <source>
        <dbReference type="ARBA" id="ARBA00023136"/>
    </source>
</evidence>
<dbReference type="Gene3D" id="2.170.130.10">
    <property type="entry name" value="TonB-dependent receptor, plug domain"/>
    <property type="match status" value="1"/>
</dbReference>
<feature type="signal peptide" evidence="10">
    <location>
        <begin position="1"/>
        <end position="21"/>
    </location>
</feature>
<dbReference type="PROSITE" id="PS52016">
    <property type="entry name" value="TONB_DEPENDENT_REC_3"/>
    <property type="match status" value="1"/>
</dbReference>
<feature type="chain" id="PRO_5045253988" evidence="10">
    <location>
        <begin position="22"/>
        <end position="1030"/>
    </location>
</feature>
<evidence type="ECO:0000256" key="5">
    <source>
        <dbReference type="ARBA" id="ARBA00023077"/>
    </source>
</evidence>
<comment type="caution">
    <text evidence="13">The sequence shown here is derived from an EMBL/GenBank/DDBJ whole genome shotgun (WGS) entry which is preliminary data.</text>
</comment>
<evidence type="ECO:0000256" key="2">
    <source>
        <dbReference type="ARBA" id="ARBA00022448"/>
    </source>
</evidence>
<dbReference type="InterPro" id="IPR036942">
    <property type="entry name" value="Beta-barrel_TonB_sf"/>
</dbReference>
<protein>
    <submittedName>
        <fullName evidence="13">SusC/RagA family TonB-linked outer membrane protein</fullName>
    </submittedName>
</protein>
<evidence type="ECO:0000256" key="4">
    <source>
        <dbReference type="ARBA" id="ARBA00022692"/>
    </source>
</evidence>
<proteinExistence type="inferred from homology"/>
<feature type="domain" description="TonB-dependent receptor plug" evidence="12">
    <location>
        <begin position="114"/>
        <end position="248"/>
    </location>
</feature>
<feature type="domain" description="TonB-dependent receptor-like beta-barrel" evidence="11">
    <location>
        <begin position="416"/>
        <end position="790"/>
    </location>
</feature>
<evidence type="ECO:0000256" key="9">
    <source>
        <dbReference type="RuleBase" id="RU003357"/>
    </source>
</evidence>
<dbReference type="InterPro" id="IPR000531">
    <property type="entry name" value="Beta-barrel_TonB"/>
</dbReference>
<accession>A0ABT4L191</accession>
<keyword evidence="4 8" id="KW-0812">Transmembrane</keyword>